<evidence type="ECO:0000256" key="2">
    <source>
        <dbReference type="SAM" id="MobiDB-lite"/>
    </source>
</evidence>
<feature type="domain" description="C3H1-type" evidence="3">
    <location>
        <begin position="64"/>
        <end position="90"/>
    </location>
</feature>
<keyword evidence="1" id="KW-0862">Zinc</keyword>
<reference evidence="4" key="1">
    <citation type="submission" date="2023-10" db="EMBL/GenBank/DDBJ databases">
        <authorList>
            <person name="Chen Y."/>
            <person name="Shah S."/>
            <person name="Dougan E. K."/>
            <person name="Thang M."/>
            <person name="Chan C."/>
        </authorList>
    </citation>
    <scope>NUCLEOTIDE SEQUENCE [LARGE SCALE GENOMIC DNA]</scope>
</reference>
<dbReference type="Proteomes" id="UP001189429">
    <property type="component" value="Unassembled WGS sequence"/>
</dbReference>
<accession>A0ABN9UR78</accession>
<proteinExistence type="predicted"/>
<keyword evidence="5" id="KW-1185">Reference proteome</keyword>
<keyword evidence="1" id="KW-0479">Metal-binding</keyword>
<feature type="region of interest" description="Disordered" evidence="2">
    <location>
        <begin position="1"/>
        <end position="44"/>
    </location>
</feature>
<evidence type="ECO:0000313" key="5">
    <source>
        <dbReference type="Proteomes" id="UP001189429"/>
    </source>
</evidence>
<sequence>MTPDSPAAGGAAELPGGGPREGPQRPQGRGGRRGEPDRGGAPAKQLVDAFSRGSRNHDADQCMPCRHNLTGSPCPQGRLCNCCHYSHGPEKFLAMRLHGFLRESNDQFSRVATALPAHQRARLCSVAARAWLGSPQPLAATASGGAGQEVRAVAAGLAEAVPAEAVAQVSTSLPLTAPPLVLAEAMPSPLPLLPSSFGHLTSEQLVLMLEEAMPERYED</sequence>
<feature type="compositionally biased region" description="Low complexity" evidence="2">
    <location>
        <begin position="1"/>
        <end position="14"/>
    </location>
</feature>
<comment type="caution">
    <text evidence="4">The sequence shown here is derived from an EMBL/GenBank/DDBJ whole genome shotgun (WGS) entry which is preliminary data.</text>
</comment>
<protein>
    <recommendedName>
        <fullName evidence="3">C3H1-type domain-containing protein</fullName>
    </recommendedName>
</protein>
<organism evidence="4 5">
    <name type="scientific">Prorocentrum cordatum</name>
    <dbReference type="NCBI Taxonomy" id="2364126"/>
    <lineage>
        <taxon>Eukaryota</taxon>
        <taxon>Sar</taxon>
        <taxon>Alveolata</taxon>
        <taxon>Dinophyceae</taxon>
        <taxon>Prorocentrales</taxon>
        <taxon>Prorocentraceae</taxon>
        <taxon>Prorocentrum</taxon>
    </lineage>
</organism>
<dbReference type="PROSITE" id="PS50103">
    <property type="entry name" value="ZF_C3H1"/>
    <property type="match status" value="1"/>
</dbReference>
<evidence type="ECO:0000313" key="4">
    <source>
        <dbReference type="EMBL" id="CAK0862508.1"/>
    </source>
</evidence>
<evidence type="ECO:0000259" key="3">
    <source>
        <dbReference type="PROSITE" id="PS50103"/>
    </source>
</evidence>
<name>A0ABN9UR78_9DINO</name>
<gene>
    <name evidence="4" type="ORF">PCOR1329_LOCUS50907</name>
</gene>
<evidence type="ECO:0000256" key="1">
    <source>
        <dbReference type="PROSITE-ProRule" id="PRU00723"/>
    </source>
</evidence>
<dbReference type="EMBL" id="CAUYUJ010016169">
    <property type="protein sequence ID" value="CAK0862508.1"/>
    <property type="molecule type" value="Genomic_DNA"/>
</dbReference>
<feature type="zinc finger region" description="C3H1-type" evidence="1">
    <location>
        <begin position="64"/>
        <end position="90"/>
    </location>
</feature>
<dbReference type="InterPro" id="IPR000571">
    <property type="entry name" value="Znf_CCCH"/>
</dbReference>
<keyword evidence="1" id="KW-0863">Zinc-finger</keyword>